<proteinExistence type="predicted"/>
<dbReference type="PANTHER" id="PTHR36115">
    <property type="entry name" value="PROLINE-RICH ANTIGEN HOMOLOG-RELATED"/>
    <property type="match status" value="1"/>
</dbReference>
<evidence type="ECO:0000256" key="5">
    <source>
        <dbReference type="ARBA" id="ARBA00023136"/>
    </source>
</evidence>
<organism evidence="8 9">
    <name type="scientific">Pontibaca methylaminivorans</name>
    <dbReference type="NCBI Taxonomy" id="515897"/>
    <lineage>
        <taxon>Bacteria</taxon>
        <taxon>Pseudomonadati</taxon>
        <taxon>Pseudomonadota</taxon>
        <taxon>Alphaproteobacteria</taxon>
        <taxon>Rhodobacterales</taxon>
        <taxon>Roseobacteraceae</taxon>
        <taxon>Pontibaca</taxon>
    </lineage>
</organism>
<evidence type="ECO:0000256" key="6">
    <source>
        <dbReference type="SAM" id="Phobius"/>
    </source>
</evidence>
<keyword evidence="3 6" id="KW-0812">Transmembrane</keyword>
<feature type="transmembrane region" description="Helical" evidence="6">
    <location>
        <begin position="96"/>
        <end position="122"/>
    </location>
</feature>
<dbReference type="RefSeq" id="WP_076649905.1">
    <property type="nucleotide sequence ID" value="NZ_FTPS01000001.1"/>
</dbReference>
<name>A0A1R3X3Z5_9RHOB</name>
<dbReference type="InterPro" id="IPR010432">
    <property type="entry name" value="RDD"/>
</dbReference>
<dbReference type="Proteomes" id="UP000192455">
    <property type="component" value="Unassembled WGS sequence"/>
</dbReference>
<comment type="subcellular location">
    <subcellularLocation>
        <location evidence="1">Cell membrane</location>
        <topology evidence="1">Multi-pass membrane protein</topology>
    </subcellularLocation>
</comment>
<evidence type="ECO:0000313" key="9">
    <source>
        <dbReference type="Proteomes" id="UP000192455"/>
    </source>
</evidence>
<evidence type="ECO:0000259" key="7">
    <source>
        <dbReference type="Pfam" id="PF06271"/>
    </source>
</evidence>
<evidence type="ECO:0000256" key="2">
    <source>
        <dbReference type="ARBA" id="ARBA00022475"/>
    </source>
</evidence>
<feature type="domain" description="RDD" evidence="7">
    <location>
        <begin position="19"/>
        <end position="134"/>
    </location>
</feature>
<dbReference type="OrthoDB" id="7270324at2"/>
<evidence type="ECO:0000256" key="1">
    <source>
        <dbReference type="ARBA" id="ARBA00004651"/>
    </source>
</evidence>
<dbReference type="GO" id="GO:0005886">
    <property type="term" value="C:plasma membrane"/>
    <property type="evidence" value="ECO:0007669"/>
    <property type="project" value="UniProtKB-SubCell"/>
</dbReference>
<sequence length="147" mass="15980">MPTLPDPDLEPQLYTGVNGRRLIAWLIDLAIILVLSALAVVMTLFIGAFFWPVLWMIVSFCYRSLTIAGGSATWGMRFTGIELRNADDGPLSPGQAVAHTLGYMISIALPVLQVISVVLMLGSARKQGLTDRILGTTALNRRRDPGL</sequence>
<keyword evidence="2" id="KW-1003">Cell membrane</keyword>
<feature type="transmembrane region" description="Helical" evidence="6">
    <location>
        <begin position="53"/>
        <end position="76"/>
    </location>
</feature>
<feature type="transmembrane region" description="Helical" evidence="6">
    <location>
        <begin position="22"/>
        <end position="46"/>
    </location>
</feature>
<evidence type="ECO:0000256" key="3">
    <source>
        <dbReference type="ARBA" id="ARBA00022692"/>
    </source>
</evidence>
<dbReference type="InterPro" id="IPR051791">
    <property type="entry name" value="Pra-immunoreactive"/>
</dbReference>
<dbReference type="STRING" id="515897.SAMN05421849_2235"/>
<accession>A0A1R3X3Z5</accession>
<dbReference type="Pfam" id="PF06271">
    <property type="entry name" value="RDD"/>
    <property type="match status" value="1"/>
</dbReference>
<dbReference type="AlphaFoldDB" id="A0A1R3X3Z5"/>
<evidence type="ECO:0000256" key="4">
    <source>
        <dbReference type="ARBA" id="ARBA00022989"/>
    </source>
</evidence>
<keyword evidence="4 6" id="KW-1133">Transmembrane helix</keyword>
<keyword evidence="9" id="KW-1185">Reference proteome</keyword>
<evidence type="ECO:0000313" key="8">
    <source>
        <dbReference type="EMBL" id="SIT85028.1"/>
    </source>
</evidence>
<protein>
    <submittedName>
        <fullName evidence="8">RDD family protein</fullName>
    </submittedName>
</protein>
<keyword evidence="5 6" id="KW-0472">Membrane</keyword>
<gene>
    <name evidence="8" type="ORF">SAMN05421849_2235</name>
</gene>
<reference evidence="8 9" key="1">
    <citation type="submission" date="2017-01" db="EMBL/GenBank/DDBJ databases">
        <authorList>
            <person name="Mah S.A."/>
            <person name="Swanson W.J."/>
            <person name="Moy G.W."/>
            <person name="Vacquier V.D."/>
        </authorList>
    </citation>
    <scope>NUCLEOTIDE SEQUENCE [LARGE SCALE GENOMIC DNA]</scope>
    <source>
        <strain evidence="8 9">DSM 21219</strain>
    </source>
</reference>
<dbReference type="EMBL" id="FTPS01000001">
    <property type="protein sequence ID" value="SIT85028.1"/>
    <property type="molecule type" value="Genomic_DNA"/>
</dbReference>